<dbReference type="UniPathway" id="UPA00074">
    <property type="reaction ID" value="UER00125"/>
</dbReference>
<evidence type="ECO:0000256" key="1">
    <source>
        <dbReference type="ARBA" id="ARBA00001936"/>
    </source>
</evidence>
<evidence type="ECO:0000256" key="6">
    <source>
        <dbReference type="ARBA" id="ARBA00022723"/>
    </source>
</evidence>
<dbReference type="Pfam" id="PF01071">
    <property type="entry name" value="GARS_A"/>
    <property type="match status" value="1"/>
</dbReference>
<comment type="cofactor">
    <cofactor evidence="1">
        <name>Mn(2+)</name>
        <dbReference type="ChEBI" id="CHEBI:29035"/>
    </cofactor>
</comment>
<dbReference type="SMART" id="SM01209">
    <property type="entry name" value="GARS_A"/>
    <property type="match status" value="1"/>
</dbReference>
<protein>
    <recommendedName>
        <fullName evidence="4 14">Phosphoribosylamine--glycine ligase</fullName>
        <ecNumber evidence="4 14">6.3.4.13</ecNumber>
    </recommendedName>
    <alternativeName>
        <fullName evidence="14">GARS</fullName>
    </alternativeName>
    <alternativeName>
        <fullName evidence="13 14">Phosphoribosylglycinamide synthetase</fullName>
    </alternativeName>
    <alternativeName>
        <fullName evidence="12 14">glycinamide ribonucleotide synthetase</fullName>
    </alternativeName>
</protein>
<dbReference type="InterPro" id="IPR011054">
    <property type="entry name" value="Rudment_hybrid_motif"/>
</dbReference>
<dbReference type="InterPro" id="IPR000115">
    <property type="entry name" value="PRibGlycinamide_synth"/>
</dbReference>
<dbReference type="InterPro" id="IPR020561">
    <property type="entry name" value="PRibGlycinamid_synth_ATP-grasp"/>
</dbReference>
<dbReference type="InterPro" id="IPR020562">
    <property type="entry name" value="PRibGlycinamide_synth_N"/>
</dbReference>
<dbReference type="InterPro" id="IPR037123">
    <property type="entry name" value="PRibGlycinamide_synth_C_sf"/>
</dbReference>
<comment type="pathway">
    <text evidence="3 14">Purine metabolism; IMP biosynthesis via de novo pathway; N(1)-(5-phospho-D-ribosyl)glycinamide from 5-phospho-alpha-D-ribose 1-diphosphate: step 2/2.</text>
</comment>
<evidence type="ECO:0000256" key="13">
    <source>
        <dbReference type="ARBA" id="ARBA00042864"/>
    </source>
</evidence>
<dbReference type="AlphaFoldDB" id="A0A0L0QKS9"/>
<evidence type="ECO:0000256" key="11">
    <source>
        <dbReference type="ARBA" id="ARBA00038345"/>
    </source>
</evidence>
<evidence type="ECO:0000256" key="14">
    <source>
        <dbReference type="HAMAP-Rule" id="MF_00138"/>
    </source>
</evidence>
<evidence type="ECO:0000256" key="15">
    <source>
        <dbReference type="PROSITE-ProRule" id="PRU00409"/>
    </source>
</evidence>
<evidence type="ECO:0000256" key="3">
    <source>
        <dbReference type="ARBA" id="ARBA00005174"/>
    </source>
</evidence>
<evidence type="ECO:0000256" key="4">
    <source>
        <dbReference type="ARBA" id="ARBA00013255"/>
    </source>
</evidence>
<dbReference type="Gene3D" id="3.90.600.10">
    <property type="entry name" value="Phosphoribosylglycinamide synthetase, C-terminal domain"/>
    <property type="match status" value="1"/>
</dbReference>
<dbReference type="HAMAP" id="MF_00138">
    <property type="entry name" value="GARS"/>
    <property type="match status" value="1"/>
</dbReference>
<dbReference type="EC" id="6.3.4.13" evidence="4 14"/>
<evidence type="ECO:0000256" key="12">
    <source>
        <dbReference type="ARBA" id="ARBA00042242"/>
    </source>
</evidence>
<dbReference type="GO" id="GO:0006189">
    <property type="term" value="P:'de novo' IMP biosynthetic process"/>
    <property type="evidence" value="ECO:0007669"/>
    <property type="project" value="UniProtKB-UniRule"/>
</dbReference>
<dbReference type="FunFam" id="3.30.470.20:FF:000018">
    <property type="entry name" value="Trifunctional purine biosynthetic protein adenosine-3"/>
    <property type="match status" value="1"/>
</dbReference>
<dbReference type="InterPro" id="IPR013815">
    <property type="entry name" value="ATP_grasp_subdomain_1"/>
</dbReference>
<keyword evidence="6" id="KW-0479">Metal-binding</keyword>
<dbReference type="PATRIC" id="fig|1473.5.peg.882"/>
<keyword evidence="10" id="KW-0464">Manganese</keyword>
<dbReference type="PANTHER" id="PTHR43472:SF1">
    <property type="entry name" value="PHOSPHORIBOSYLAMINE--GLYCINE LIGASE, CHLOROPLASTIC"/>
    <property type="match status" value="1"/>
</dbReference>
<dbReference type="Proteomes" id="UP000036780">
    <property type="component" value="Unassembled WGS sequence"/>
</dbReference>
<dbReference type="GO" id="GO:0004637">
    <property type="term" value="F:phosphoribosylamine-glycine ligase activity"/>
    <property type="evidence" value="ECO:0007669"/>
    <property type="project" value="UniProtKB-UniRule"/>
</dbReference>
<dbReference type="SUPFAM" id="SSF51246">
    <property type="entry name" value="Rudiment single hybrid motif"/>
    <property type="match status" value="1"/>
</dbReference>
<dbReference type="Pfam" id="PF02844">
    <property type="entry name" value="GARS_N"/>
    <property type="match status" value="1"/>
</dbReference>
<dbReference type="InterPro" id="IPR020560">
    <property type="entry name" value="PRibGlycinamide_synth_C-dom"/>
</dbReference>
<keyword evidence="7 15" id="KW-0547">Nucleotide-binding</keyword>
<evidence type="ECO:0000256" key="2">
    <source>
        <dbReference type="ARBA" id="ARBA00001946"/>
    </source>
</evidence>
<evidence type="ECO:0000256" key="8">
    <source>
        <dbReference type="ARBA" id="ARBA00022755"/>
    </source>
</evidence>
<evidence type="ECO:0000256" key="7">
    <source>
        <dbReference type="ARBA" id="ARBA00022741"/>
    </source>
</evidence>
<reference evidence="17" key="1">
    <citation type="submission" date="2015-07" db="EMBL/GenBank/DDBJ databases">
        <title>Fjat-10053 dsm26.</title>
        <authorList>
            <person name="Liu B."/>
            <person name="Wang J."/>
            <person name="Zhu Y."/>
            <person name="Liu G."/>
            <person name="Chen Q."/>
            <person name="Chen Z."/>
            <person name="Lan J."/>
            <person name="Che J."/>
            <person name="Ge C."/>
            <person name="Shi H."/>
            <person name="Pan Z."/>
            <person name="Liu X."/>
        </authorList>
    </citation>
    <scope>NUCLEOTIDE SEQUENCE [LARGE SCALE GENOMIC DNA]</scope>
    <source>
        <strain evidence="17">DSM 26</strain>
    </source>
</reference>
<dbReference type="SUPFAM" id="SSF56059">
    <property type="entry name" value="Glutathione synthetase ATP-binding domain-like"/>
    <property type="match status" value="1"/>
</dbReference>
<dbReference type="InterPro" id="IPR011761">
    <property type="entry name" value="ATP-grasp"/>
</dbReference>
<comment type="similarity">
    <text evidence="11 14">Belongs to the GARS family.</text>
</comment>
<dbReference type="Pfam" id="PF02843">
    <property type="entry name" value="GARS_C"/>
    <property type="match status" value="1"/>
</dbReference>
<dbReference type="OrthoDB" id="9807240at2"/>
<name>A0A0L0QKS9_VIRPA</name>
<evidence type="ECO:0000256" key="9">
    <source>
        <dbReference type="ARBA" id="ARBA00022840"/>
    </source>
</evidence>
<dbReference type="NCBIfam" id="TIGR00877">
    <property type="entry name" value="purD"/>
    <property type="match status" value="1"/>
</dbReference>
<dbReference type="PROSITE" id="PS00184">
    <property type="entry name" value="GARS"/>
    <property type="match status" value="1"/>
</dbReference>
<dbReference type="GO" id="GO:0009113">
    <property type="term" value="P:purine nucleobase biosynthetic process"/>
    <property type="evidence" value="ECO:0007669"/>
    <property type="project" value="InterPro"/>
</dbReference>
<sequence>MNILVVGRGGREHSIIMKLTESNLVANLYAAPGNGGMREQATCVPIDEMNTQGLIAFAKAKAIDLTIVGPENPLNAGIANAFLAAGLRIFAPTKEAALLEGSKQFAKQFMDKYDIPTAAYRTFTDVEEAKAYIESQGVPIVIKADGLAAGKGVIVATTKQEAFAAVEEMLVEKAFAEAGATIVMEEFLQGKEFTLMAFIHNDQVYPMVPARDHKRAFDNDQGPNTGGMGAFAPVPDVTQEDLDYACEHILQKTVNGLMEEGRPFTGILYAGLMKTENGPKVIEFNTRFGDPETQVVLPLLKNDLVQVVLDVIDGVDPQLEWEQKACVGVVIAASGYPGEYEKGLELPVLPDTKAMIVHAGTKEVGERIVTTGGRVLVSAAIAATLDEAAFAAYEPLHVFENRKDFFYRTDIASQELKHKQIVHNKEVGNK</sequence>
<evidence type="ECO:0000256" key="5">
    <source>
        <dbReference type="ARBA" id="ARBA00022598"/>
    </source>
</evidence>
<dbReference type="GO" id="GO:0046872">
    <property type="term" value="F:metal ion binding"/>
    <property type="evidence" value="ECO:0007669"/>
    <property type="project" value="UniProtKB-KW"/>
</dbReference>
<dbReference type="InterPro" id="IPR020559">
    <property type="entry name" value="PRibGlycinamide_synth_CS"/>
</dbReference>
<comment type="caution">
    <text evidence="16">The sequence shown here is derived from an EMBL/GenBank/DDBJ whole genome shotgun (WGS) entry which is preliminary data.</text>
</comment>
<dbReference type="SUPFAM" id="SSF52440">
    <property type="entry name" value="PreATP-grasp domain"/>
    <property type="match status" value="1"/>
</dbReference>
<dbReference type="PROSITE" id="PS50975">
    <property type="entry name" value="ATP_GRASP"/>
    <property type="match status" value="1"/>
</dbReference>
<evidence type="ECO:0000313" key="16">
    <source>
        <dbReference type="EMBL" id="KNE19192.1"/>
    </source>
</evidence>
<evidence type="ECO:0000313" key="17">
    <source>
        <dbReference type="Proteomes" id="UP000036780"/>
    </source>
</evidence>
<dbReference type="EMBL" id="LGTO01000007">
    <property type="protein sequence ID" value="KNE19192.1"/>
    <property type="molecule type" value="Genomic_DNA"/>
</dbReference>
<dbReference type="InterPro" id="IPR016185">
    <property type="entry name" value="PreATP-grasp_dom_sf"/>
</dbReference>
<organism evidence="16 17">
    <name type="scientific">Virgibacillus pantothenticus</name>
    <dbReference type="NCBI Taxonomy" id="1473"/>
    <lineage>
        <taxon>Bacteria</taxon>
        <taxon>Bacillati</taxon>
        <taxon>Bacillota</taxon>
        <taxon>Bacilli</taxon>
        <taxon>Bacillales</taxon>
        <taxon>Bacillaceae</taxon>
        <taxon>Virgibacillus</taxon>
    </lineage>
</organism>
<comment type="cofactor">
    <cofactor evidence="2">
        <name>Mg(2+)</name>
        <dbReference type="ChEBI" id="CHEBI:18420"/>
    </cofactor>
</comment>
<dbReference type="SMART" id="SM01210">
    <property type="entry name" value="GARS_C"/>
    <property type="match status" value="1"/>
</dbReference>
<dbReference type="RefSeq" id="WP_050351700.1">
    <property type="nucleotide sequence ID" value="NZ_BOSN01000006.1"/>
</dbReference>
<keyword evidence="8 14" id="KW-0658">Purine biosynthesis</keyword>
<dbReference type="Gene3D" id="3.30.1490.20">
    <property type="entry name" value="ATP-grasp fold, A domain"/>
    <property type="match status" value="1"/>
</dbReference>
<proteinExistence type="inferred from homology"/>
<dbReference type="Gene3D" id="3.40.50.20">
    <property type="match status" value="1"/>
</dbReference>
<dbReference type="FunFam" id="3.30.1490.20:FF:000006">
    <property type="entry name" value="phosphoribosylamine--glycine ligase, chloroplastic-like"/>
    <property type="match status" value="1"/>
</dbReference>
<dbReference type="Gene3D" id="3.30.470.20">
    <property type="entry name" value="ATP-grasp fold, B domain"/>
    <property type="match status" value="1"/>
</dbReference>
<accession>A0A0L0QKS9</accession>
<keyword evidence="5 14" id="KW-0436">Ligase</keyword>
<dbReference type="PANTHER" id="PTHR43472">
    <property type="entry name" value="PHOSPHORIBOSYLAMINE--GLYCINE LIGASE"/>
    <property type="match status" value="1"/>
</dbReference>
<keyword evidence="17" id="KW-1185">Reference proteome</keyword>
<gene>
    <name evidence="14" type="primary">purD</name>
    <name evidence="16" type="ORF">AFK71_11675</name>
</gene>
<dbReference type="GO" id="GO:0005524">
    <property type="term" value="F:ATP binding"/>
    <property type="evidence" value="ECO:0007669"/>
    <property type="project" value="UniProtKB-UniRule"/>
</dbReference>
<keyword evidence="9 15" id="KW-0067">ATP-binding</keyword>
<evidence type="ECO:0000256" key="10">
    <source>
        <dbReference type="ARBA" id="ARBA00023211"/>
    </source>
</evidence>
<dbReference type="GeneID" id="66872243"/>
<comment type="catalytic activity">
    <reaction evidence="14">
        <text>5-phospho-beta-D-ribosylamine + glycine + ATP = N(1)-(5-phospho-beta-D-ribosyl)glycinamide + ADP + phosphate + H(+)</text>
        <dbReference type="Rhea" id="RHEA:17453"/>
        <dbReference type="ChEBI" id="CHEBI:15378"/>
        <dbReference type="ChEBI" id="CHEBI:30616"/>
        <dbReference type="ChEBI" id="CHEBI:43474"/>
        <dbReference type="ChEBI" id="CHEBI:57305"/>
        <dbReference type="ChEBI" id="CHEBI:58681"/>
        <dbReference type="ChEBI" id="CHEBI:143788"/>
        <dbReference type="ChEBI" id="CHEBI:456216"/>
        <dbReference type="EC" id="6.3.4.13"/>
    </reaction>
</comment>